<dbReference type="GO" id="GO:0046872">
    <property type="term" value="F:metal ion binding"/>
    <property type="evidence" value="ECO:0007669"/>
    <property type="project" value="UniProtKB-KW"/>
</dbReference>
<evidence type="ECO:0000256" key="8">
    <source>
        <dbReference type="ARBA" id="ARBA00034078"/>
    </source>
</evidence>
<dbReference type="InterPro" id="IPR036010">
    <property type="entry name" value="2Fe-2S_ferredoxin-like_sf"/>
</dbReference>
<sequence>MYRLYNIINSSILLIPKFKLNTLIKAGNRNFTTNNLINISFIQYDEEINVSVPVGISILEAAHRNNIEIEGACDGCMACSTCHVILDENVYNALPEPAEAEMDMLDLAPCLTPTSRLGCQVILNENHDGIRIKLPRMTRNFYVDGYTPSHH</sequence>
<dbReference type="CDD" id="cd00207">
    <property type="entry name" value="fer2"/>
    <property type="match status" value="1"/>
</dbReference>
<dbReference type="PRINTS" id="PR00355">
    <property type="entry name" value="ADRENODOXIN"/>
</dbReference>
<keyword evidence="3" id="KW-0001">2Fe-2S</keyword>
<evidence type="ECO:0000256" key="5">
    <source>
        <dbReference type="ARBA" id="ARBA00022982"/>
    </source>
</evidence>
<evidence type="ECO:0000256" key="4">
    <source>
        <dbReference type="ARBA" id="ARBA00022723"/>
    </source>
</evidence>
<evidence type="ECO:0000313" key="11">
    <source>
        <dbReference type="Proteomes" id="UP000244811"/>
    </source>
</evidence>
<protein>
    <submittedName>
        <fullName evidence="10">Adrenodoxin-like ferredoxin</fullName>
    </submittedName>
</protein>
<evidence type="ECO:0000313" key="10">
    <source>
        <dbReference type="EMBL" id="UVC49369.1"/>
    </source>
</evidence>
<keyword evidence="7" id="KW-0411">Iron-sulfur</keyword>
<dbReference type="PANTHER" id="PTHR23426">
    <property type="entry name" value="FERREDOXIN/ADRENODOXIN"/>
    <property type="match status" value="1"/>
</dbReference>
<keyword evidence="6" id="KW-0408">Iron</keyword>
<name>A0A976SI92_THEOR</name>
<dbReference type="Proteomes" id="UP000244811">
    <property type="component" value="Chromosome 1"/>
</dbReference>
<dbReference type="GO" id="GO:0009055">
    <property type="term" value="F:electron transfer activity"/>
    <property type="evidence" value="ECO:0007669"/>
    <property type="project" value="TreeGrafter"/>
</dbReference>
<dbReference type="SUPFAM" id="SSF54292">
    <property type="entry name" value="2Fe-2S ferredoxin-like"/>
    <property type="match status" value="1"/>
</dbReference>
<dbReference type="PANTHER" id="PTHR23426:SF72">
    <property type="entry name" value="2FE-2S FERREDOXIN-TYPE DOMAIN-CONTAINING PROTEIN"/>
    <property type="match status" value="1"/>
</dbReference>
<evidence type="ECO:0000259" key="9">
    <source>
        <dbReference type="PROSITE" id="PS51085"/>
    </source>
</evidence>
<dbReference type="InterPro" id="IPR012675">
    <property type="entry name" value="Beta-grasp_dom_sf"/>
</dbReference>
<evidence type="ECO:0000256" key="6">
    <source>
        <dbReference type="ARBA" id="ARBA00023004"/>
    </source>
</evidence>
<dbReference type="GO" id="GO:0005739">
    <property type="term" value="C:mitochondrion"/>
    <property type="evidence" value="ECO:0007669"/>
    <property type="project" value="TreeGrafter"/>
</dbReference>
<dbReference type="GO" id="GO:0140647">
    <property type="term" value="P:P450-containing electron transport chain"/>
    <property type="evidence" value="ECO:0007669"/>
    <property type="project" value="InterPro"/>
</dbReference>
<comment type="similarity">
    <text evidence="1">Belongs to the adrenodoxin/putidaredoxin family.</text>
</comment>
<proteinExistence type="inferred from homology"/>
<feature type="domain" description="2Fe-2S ferredoxin-type" evidence="9">
    <location>
        <begin position="37"/>
        <end position="138"/>
    </location>
</feature>
<dbReference type="InterPro" id="IPR001055">
    <property type="entry name" value="Adrenodoxin-like"/>
</dbReference>
<dbReference type="Pfam" id="PF00111">
    <property type="entry name" value="Fer2"/>
    <property type="match status" value="1"/>
</dbReference>
<organism evidence="10 11">
    <name type="scientific">Theileria orientalis</name>
    <dbReference type="NCBI Taxonomy" id="68886"/>
    <lineage>
        <taxon>Eukaryota</taxon>
        <taxon>Sar</taxon>
        <taxon>Alveolata</taxon>
        <taxon>Apicomplexa</taxon>
        <taxon>Aconoidasida</taxon>
        <taxon>Piroplasmida</taxon>
        <taxon>Theileriidae</taxon>
        <taxon>Theileria</taxon>
    </lineage>
</organism>
<evidence type="ECO:0000256" key="1">
    <source>
        <dbReference type="ARBA" id="ARBA00010914"/>
    </source>
</evidence>
<dbReference type="PROSITE" id="PS51085">
    <property type="entry name" value="2FE2S_FER_2"/>
    <property type="match status" value="1"/>
</dbReference>
<dbReference type="Gene3D" id="3.10.20.30">
    <property type="match status" value="1"/>
</dbReference>
<dbReference type="GO" id="GO:0051537">
    <property type="term" value="F:2 iron, 2 sulfur cluster binding"/>
    <property type="evidence" value="ECO:0007669"/>
    <property type="project" value="UniProtKB-KW"/>
</dbReference>
<dbReference type="AlphaFoldDB" id="A0A976SI92"/>
<accession>A0A976SI92</accession>
<gene>
    <name evidence="10" type="ORF">MACK_003200</name>
</gene>
<keyword evidence="4" id="KW-0479">Metal-binding</keyword>
<reference evidence="10" key="1">
    <citation type="submission" date="2022-07" db="EMBL/GenBank/DDBJ databases">
        <title>Evaluation of T. orientalis genome assembly methods using nanopore sequencing and analysis of variation between genomes.</title>
        <authorList>
            <person name="Yam J."/>
            <person name="Micallef M.L."/>
            <person name="Liu M."/>
            <person name="Djordjevic S.P."/>
            <person name="Bogema D.R."/>
            <person name="Jenkins C."/>
        </authorList>
    </citation>
    <scope>NUCLEOTIDE SEQUENCE</scope>
    <source>
        <strain evidence="10">Goon Nure</strain>
    </source>
</reference>
<dbReference type="InterPro" id="IPR001041">
    <property type="entry name" value="2Fe-2S_ferredoxin-type"/>
</dbReference>
<evidence type="ECO:0000256" key="2">
    <source>
        <dbReference type="ARBA" id="ARBA00022448"/>
    </source>
</evidence>
<evidence type="ECO:0000256" key="3">
    <source>
        <dbReference type="ARBA" id="ARBA00022714"/>
    </source>
</evidence>
<dbReference type="EMBL" id="CP056069">
    <property type="protein sequence ID" value="UVC49369.1"/>
    <property type="molecule type" value="Genomic_DNA"/>
</dbReference>
<comment type="cofactor">
    <cofactor evidence="8">
        <name>[2Fe-2S] cluster</name>
        <dbReference type="ChEBI" id="CHEBI:190135"/>
    </cofactor>
</comment>
<evidence type="ECO:0000256" key="7">
    <source>
        <dbReference type="ARBA" id="ARBA00023014"/>
    </source>
</evidence>
<keyword evidence="5" id="KW-0249">Electron transport</keyword>
<keyword evidence="2" id="KW-0813">Transport</keyword>